<evidence type="ECO:0000256" key="1">
    <source>
        <dbReference type="SAM" id="MobiDB-lite"/>
    </source>
</evidence>
<keyword evidence="3" id="KW-1185">Reference proteome</keyword>
<feature type="compositionally biased region" description="Acidic residues" evidence="1">
    <location>
        <begin position="109"/>
        <end position="127"/>
    </location>
</feature>
<accession>A0ABQ5ESI4</accession>
<dbReference type="EMBL" id="BQNB010016625">
    <property type="protein sequence ID" value="GJT53870.1"/>
    <property type="molecule type" value="Genomic_DNA"/>
</dbReference>
<feature type="region of interest" description="Disordered" evidence="1">
    <location>
        <begin position="106"/>
        <end position="128"/>
    </location>
</feature>
<gene>
    <name evidence="2" type="ORF">Tco_0988924</name>
</gene>
<proteinExistence type="predicted"/>
<reference evidence="2" key="1">
    <citation type="journal article" date="2022" name="Int. J. Mol. Sci.">
        <title>Draft Genome of Tanacetum Coccineum: Genomic Comparison of Closely Related Tanacetum-Family Plants.</title>
        <authorList>
            <person name="Yamashiro T."/>
            <person name="Shiraishi A."/>
            <person name="Nakayama K."/>
            <person name="Satake H."/>
        </authorList>
    </citation>
    <scope>NUCLEOTIDE SEQUENCE</scope>
</reference>
<protein>
    <submittedName>
        <fullName evidence="2">Uncharacterized protein</fullName>
    </submittedName>
</protein>
<name>A0ABQ5ESI4_9ASTR</name>
<evidence type="ECO:0000313" key="3">
    <source>
        <dbReference type="Proteomes" id="UP001151760"/>
    </source>
</evidence>
<reference evidence="2" key="2">
    <citation type="submission" date="2022-01" db="EMBL/GenBank/DDBJ databases">
        <authorList>
            <person name="Yamashiro T."/>
            <person name="Shiraishi A."/>
            <person name="Satake H."/>
            <person name="Nakayama K."/>
        </authorList>
    </citation>
    <scope>NUCLEOTIDE SEQUENCE</scope>
</reference>
<evidence type="ECO:0000313" key="2">
    <source>
        <dbReference type="EMBL" id="GJT53870.1"/>
    </source>
</evidence>
<sequence length="282" mass="32951">MSIEEIMSEKWLIDDEIKDITNDLSYKRFRGEKIDDEYEIDYEIKIKQLLQDYSGLDIEMRKKERVLMEEKEPEDFIIMGDKHLDTIPEKESDELIKSSVENLVPIPSESEDFSDNESECDMPECDETSSTFTTFSNPLFDSNDDFTSIDDESLSDEDVPMENFKIYSNPLFDDEEIISLKIDPHYFNAESNLIESLLNRDILIDFSPKFDYLLEEFSGELAHINLIPPGIDKADFDLEEEIRLSLPISILVEDRDSLWRRFELFLASDELDATRAIEDDDI</sequence>
<comment type="caution">
    <text evidence="2">The sequence shown here is derived from an EMBL/GenBank/DDBJ whole genome shotgun (WGS) entry which is preliminary data.</text>
</comment>
<organism evidence="2 3">
    <name type="scientific">Tanacetum coccineum</name>
    <dbReference type="NCBI Taxonomy" id="301880"/>
    <lineage>
        <taxon>Eukaryota</taxon>
        <taxon>Viridiplantae</taxon>
        <taxon>Streptophyta</taxon>
        <taxon>Embryophyta</taxon>
        <taxon>Tracheophyta</taxon>
        <taxon>Spermatophyta</taxon>
        <taxon>Magnoliopsida</taxon>
        <taxon>eudicotyledons</taxon>
        <taxon>Gunneridae</taxon>
        <taxon>Pentapetalae</taxon>
        <taxon>asterids</taxon>
        <taxon>campanulids</taxon>
        <taxon>Asterales</taxon>
        <taxon>Asteraceae</taxon>
        <taxon>Asteroideae</taxon>
        <taxon>Anthemideae</taxon>
        <taxon>Anthemidinae</taxon>
        <taxon>Tanacetum</taxon>
    </lineage>
</organism>
<dbReference type="Proteomes" id="UP001151760">
    <property type="component" value="Unassembled WGS sequence"/>
</dbReference>